<dbReference type="Proteomes" id="UP000770717">
    <property type="component" value="Unassembled WGS sequence"/>
</dbReference>
<comment type="caution">
    <text evidence="3">The sequence shown here is derived from an EMBL/GenBank/DDBJ whole genome shotgun (WGS) entry which is preliminary data.</text>
</comment>
<protein>
    <recommendedName>
        <fullName evidence="5">Secreted protein</fullName>
    </recommendedName>
</protein>
<dbReference type="EMBL" id="WNTK01015802">
    <property type="protein sequence ID" value="KAG9461863.1"/>
    <property type="molecule type" value="Genomic_DNA"/>
</dbReference>
<accession>A0A8J6BKK0</accession>
<dbReference type="PROSITE" id="PS51257">
    <property type="entry name" value="PROKAR_LIPOPROTEIN"/>
    <property type="match status" value="1"/>
</dbReference>
<organism evidence="3 4">
    <name type="scientific">Eleutherodactylus coqui</name>
    <name type="common">Puerto Rican coqui</name>
    <dbReference type="NCBI Taxonomy" id="57060"/>
    <lineage>
        <taxon>Eukaryota</taxon>
        <taxon>Metazoa</taxon>
        <taxon>Chordata</taxon>
        <taxon>Craniata</taxon>
        <taxon>Vertebrata</taxon>
        <taxon>Euteleostomi</taxon>
        <taxon>Amphibia</taxon>
        <taxon>Batrachia</taxon>
        <taxon>Anura</taxon>
        <taxon>Neobatrachia</taxon>
        <taxon>Hyloidea</taxon>
        <taxon>Eleutherodactylidae</taxon>
        <taxon>Eleutherodactylinae</taxon>
        <taxon>Eleutherodactylus</taxon>
        <taxon>Eleutherodactylus</taxon>
    </lineage>
</organism>
<proteinExistence type="predicted"/>
<feature type="chain" id="PRO_5035215163" description="Secreted protein" evidence="2">
    <location>
        <begin position="24"/>
        <end position="103"/>
    </location>
</feature>
<evidence type="ECO:0000313" key="4">
    <source>
        <dbReference type="Proteomes" id="UP000770717"/>
    </source>
</evidence>
<name>A0A8J6BKK0_ELECQ</name>
<reference evidence="3" key="1">
    <citation type="thesis" date="2020" institute="ProQuest LLC" country="789 East Eisenhower Parkway, Ann Arbor, MI, USA">
        <title>Comparative Genomics and Chromosome Evolution.</title>
        <authorList>
            <person name="Mudd A.B."/>
        </authorList>
    </citation>
    <scope>NUCLEOTIDE SEQUENCE</scope>
    <source>
        <strain evidence="3">HN-11 Male</strain>
        <tissue evidence="3">Kidney and liver</tissue>
    </source>
</reference>
<evidence type="ECO:0000256" key="1">
    <source>
        <dbReference type="SAM" id="MobiDB-lite"/>
    </source>
</evidence>
<feature type="region of interest" description="Disordered" evidence="1">
    <location>
        <begin position="53"/>
        <end position="88"/>
    </location>
</feature>
<feature type="signal peptide" evidence="2">
    <location>
        <begin position="1"/>
        <end position="23"/>
    </location>
</feature>
<dbReference type="AlphaFoldDB" id="A0A8J6BKK0"/>
<keyword evidence="2" id="KW-0732">Signal</keyword>
<gene>
    <name evidence="3" type="ORF">GDO78_015523</name>
</gene>
<keyword evidence="4" id="KW-1185">Reference proteome</keyword>
<sequence>MREGNWVLFTYLVGMSCPSVILGTGGRGVEEDLPEIDPLPWFGPPVETVRGVPSTATQVGGPNNRCGKSPYSTEMEAEGASDGLSVEGQSRYSSKLRGALCLV</sequence>
<evidence type="ECO:0000313" key="3">
    <source>
        <dbReference type="EMBL" id="KAG9461863.1"/>
    </source>
</evidence>
<evidence type="ECO:0000256" key="2">
    <source>
        <dbReference type="SAM" id="SignalP"/>
    </source>
</evidence>
<evidence type="ECO:0008006" key="5">
    <source>
        <dbReference type="Google" id="ProtNLM"/>
    </source>
</evidence>